<dbReference type="Proteomes" id="UP001287282">
    <property type="component" value="Unassembled WGS sequence"/>
</dbReference>
<sequence>MGFELKDLVVIGLLLILLSAFLVCEFWMRRRKQQSFREQLFKTQNMLKDRNQVILVVEIHLFVAFIVCMIVSVVTGLLMLQSFIMLMFFSILHFLRGIEHWKFKRKVNEYQHYWLASFFTFCSALVILFGSII</sequence>
<evidence type="ECO:0000313" key="2">
    <source>
        <dbReference type="EMBL" id="MDV2682937.1"/>
    </source>
</evidence>
<evidence type="ECO:0000256" key="1">
    <source>
        <dbReference type="SAM" id="Phobius"/>
    </source>
</evidence>
<comment type="caution">
    <text evidence="2">The sequence shown here is derived from an EMBL/GenBank/DDBJ whole genome shotgun (WGS) entry which is preliminary data.</text>
</comment>
<dbReference type="Pfam" id="PF13789">
    <property type="entry name" value="DUF4181"/>
    <property type="match status" value="1"/>
</dbReference>
<dbReference type="InterPro" id="IPR025441">
    <property type="entry name" value="DUF4181"/>
</dbReference>
<dbReference type="EMBL" id="JAWJBA010000001">
    <property type="protein sequence ID" value="MDV2682937.1"/>
    <property type="molecule type" value="Genomic_DNA"/>
</dbReference>
<keyword evidence="3" id="KW-1185">Reference proteome</keyword>
<protein>
    <submittedName>
        <fullName evidence="2">DUF4181 domain-containing protein</fullName>
    </submittedName>
</protein>
<feature type="transmembrane region" description="Helical" evidence="1">
    <location>
        <begin position="80"/>
        <end position="98"/>
    </location>
</feature>
<keyword evidence="1" id="KW-0812">Transmembrane</keyword>
<name>A0ABU3X5P8_9BACI</name>
<proteinExistence type="predicted"/>
<keyword evidence="1" id="KW-0472">Membrane</keyword>
<feature type="transmembrane region" description="Helical" evidence="1">
    <location>
        <begin position="6"/>
        <end position="28"/>
    </location>
</feature>
<keyword evidence="1" id="KW-1133">Transmembrane helix</keyword>
<feature type="transmembrane region" description="Helical" evidence="1">
    <location>
        <begin position="110"/>
        <end position="132"/>
    </location>
</feature>
<reference evidence="2 3" key="1">
    <citation type="submission" date="2023-10" db="EMBL/GenBank/DDBJ databases">
        <title>Screening of Alkalihalobacillus lindianensis BZ-TG-R113 and Its Alleviation of Salt Stress on Rapeseed Growth.</title>
        <authorList>
            <person name="Zhao B."/>
            <person name="Guo T."/>
        </authorList>
    </citation>
    <scope>NUCLEOTIDE SEQUENCE [LARGE SCALE GENOMIC DNA]</scope>
    <source>
        <strain evidence="2 3">BZ-TG-R113</strain>
    </source>
</reference>
<feature type="transmembrane region" description="Helical" evidence="1">
    <location>
        <begin position="53"/>
        <end position="74"/>
    </location>
</feature>
<dbReference type="RefSeq" id="WP_317120268.1">
    <property type="nucleotide sequence ID" value="NZ_JAWJBA010000001.1"/>
</dbReference>
<organism evidence="2 3">
    <name type="scientific">Alkalihalophilus lindianensis</name>
    <dbReference type="NCBI Taxonomy" id="1630542"/>
    <lineage>
        <taxon>Bacteria</taxon>
        <taxon>Bacillati</taxon>
        <taxon>Bacillota</taxon>
        <taxon>Bacilli</taxon>
        <taxon>Bacillales</taxon>
        <taxon>Bacillaceae</taxon>
        <taxon>Alkalihalophilus</taxon>
    </lineage>
</organism>
<gene>
    <name evidence="2" type="ORF">RYX56_00970</name>
</gene>
<accession>A0ABU3X5P8</accession>
<evidence type="ECO:0000313" key="3">
    <source>
        <dbReference type="Proteomes" id="UP001287282"/>
    </source>
</evidence>